<dbReference type="PROSITE" id="PS51379">
    <property type="entry name" value="4FE4S_FER_2"/>
    <property type="match status" value="1"/>
</dbReference>
<keyword evidence="2" id="KW-0408">Iron</keyword>
<evidence type="ECO:0000256" key="2">
    <source>
        <dbReference type="ARBA" id="ARBA00023004"/>
    </source>
</evidence>
<dbReference type="GO" id="GO:0009055">
    <property type="term" value="F:electron transfer activity"/>
    <property type="evidence" value="ECO:0007669"/>
    <property type="project" value="InterPro"/>
</dbReference>
<organism evidence="5">
    <name type="scientific">bioreactor metagenome</name>
    <dbReference type="NCBI Taxonomy" id="1076179"/>
    <lineage>
        <taxon>unclassified sequences</taxon>
        <taxon>metagenomes</taxon>
        <taxon>ecological metagenomes</taxon>
    </lineage>
</organism>
<reference evidence="5" key="1">
    <citation type="submission" date="2019-08" db="EMBL/GenBank/DDBJ databases">
        <authorList>
            <person name="Kucharzyk K."/>
            <person name="Murdoch R.W."/>
            <person name="Higgins S."/>
            <person name="Loffler F."/>
        </authorList>
    </citation>
    <scope>NUCLEOTIDE SEQUENCE</scope>
</reference>
<proteinExistence type="predicted"/>
<feature type="domain" description="4Fe-4S ferredoxin-type" evidence="4">
    <location>
        <begin position="4"/>
        <end position="34"/>
    </location>
</feature>
<dbReference type="PRINTS" id="PR00352">
    <property type="entry name" value="3FE4SFRDOXIN"/>
</dbReference>
<dbReference type="Gene3D" id="3.30.70.20">
    <property type="match status" value="1"/>
</dbReference>
<protein>
    <recommendedName>
        <fullName evidence="4">4Fe-4S ferredoxin-type domain-containing protein</fullName>
    </recommendedName>
</protein>
<evidence type="ECO:0000259" key="4">
    <source>
        <dbReference type="PROSITE" id="PS51379"/>
    </source>
</evidence>
<dbReference type="SUPFAM" id="SSF54862">
    <property type="entry name" value="4Fe-4S ferredoxins"/>
    <property type="match status" value="1"/>
</dbReference>
<sequence length="65" mass="7154">MAITKVWLDEGNDECISCGNCAEIAPMVFEVPDKMIVIEGVDFSLYENEILEAVSACPTEVIKTE</sequence>
<keyword evidence="1" id="KW-0479">Metal-binding</keyword>
<name>A0A644WTV7_9ZZZZ</name>
<dbReference type="EMBL" id="VSSQ01001289">
    <property type="protein sequence ID" value="MPM07001.1"/>
    <property type="molecule type" value="Genomic_DNA"/>
</dbReference>
<evidence type="ECO:0000256" key="3">
    <source>
        <dbReference type="ARBA" id="ARBA00023014"/>
    </source>
</evidence>
<accession>A0A644WTV7</accession>
<gene>
    <name evidence="5" type="ORF">SDC9_53305</name>
</gene>
<evidence type="ECO:0000313" key="5">
    <source>
        <dbReference type="EMBL" id="MPM07001.1"/>
    </source>
</evidence>
<dbReference type="InterPro" id="IPR017896">
    <property type="entry name" value="4Fe4S_Fe-S-bd"/>
</dbReference>
<dbReference type="AlphaFoldDB" id="A0A644WTV7"/>
<dbReference type="Pfam" id="PF13370">
    <property type="entry name" value="Fer4_13"/>
    <property type="match status" value="1"/>
</dbReference>
<dbReference type="InterPro" id="IPR001080">
    <property type="entry name" value="3Fe4S_ferredoxin"/>
</dbReference>
<evidence type="ECO:0000256" key="1">
    <source>
        <dbReference type="ARBA" id="ARBA00022723"/>
    </source>
</evidence>
<comment type="caution">
    <text evidence="5">The sequence shown here is derived from an EMBL/GenBank/DDBJ whole genome shotgun (WGS) entry which is preliminary data.</text>
</comment>
<dbReference type="GO" id="GO:0005506">
    <property type="term" value="F:iron ion binding"/>
    <property type="evidence" value="ECO:0007669"/>
    <property type="project" value="InterPro"/>
</dbReference>
<keyword evidence="3" id="KW-0411">Iron-sulfur</keyword>
<dbReference type="GO" id="GO:0051536">
    <property type="term" value="F:iron-sulfur cluster binding"/>
    <property type="evidence" value="ECO:0007669"/>
    <property type="project" value="UniProtKB-KW"/>
</dbReference>